<evidence type="ECO:0000256" key="3">
    <source>
        <dbReference type="ARBA" id="ARBA00022475"/>
    </source>
</evidence>
<feature type="domain" description="PDGLE" evidence="8">
    <location>
        <begin position="245"/>
        <end position="338"/>
    </location>
</feature>
<evidence type="ECO:0000256" key="5">
    <source>
        <dbReference type="ARBA" id="ARBA00022989"/>
    </source>
</evidence>
<feature type="transmembrane region" description="Helical" evidence="7">
    <location>
        <begin position="312"/>
        <end position="335"/>
    </location>
</feature>
<dbReference type="Pfam" id="PF01891">
    <property type="entry name" value="CbiM"/>
    <property type="match status" value="1"/>
</dbReference>
<protein>
    <submittedName>
        <fullName evidence="9">Cobalt transporter CbiM</fullName>
    </submittedName>
</protein>
<keyword evidence="4 7" id="KW-0812">Transmembrane</keyword>
<dbReference type="GO" id="GO:0000041">
    <property type="term" value="P:transition metal ion transport"/>
    <property type="evidence" value="ECO:0007669"/>
    <property type="project" value="InterPro"/>
</dbReference>
<evidence type="ECO:0000256" key="1">
    <source>
        <dbReference type="ARBA" id="ARBA00004651"/>
    </source>
</evidence>
<dbReference type="Gene3D" id="1.10.1760.20">
    <property type="match status" value="1"/>
</dbReference>
<reference evidence="9 10" key="1">
    <citation type="submission" date="2020-05" db="EMBL/GenBank/DDBJ databases">
        <title>Complete genome of Clostridium estertheticum subspecies estertheticum, isolated from Vacuum packed lamb meat from New Zealand imported to Switzerland.</title>
        <authorList>
            <person name="Wambui J."/>
            <person name="Stevens M.J.A."/>
            <person name="Stephan R."/>
        </authorList>
    </citation>
    <scope>NUCLEOTIDE SEQUENCE [LARGE SCALE GENOMIC DNA]</scope>
    <source>
        <strain evidence="9 10">CEST001</strain>
    </source>
</reference>
<evidence type="ECO:0000256" key="7">
    <source>
        <dbReference type="SAM" id="Phobius"/>
    </source>
</evidence>
<dbReference type="NCBIfam" id="NF005598">
    <property type="entry name" value="PRK07331.1"/>
    <property type="match status" value="1"/>
</dbReference>
<dbReference type="Proteomes" id="UP000531659">
    <property type="component" value="Unassembled WGS sequence"/>
</dbReference>
<feature type="transmembrane region" description="Helical" evidence="7">
    <location>
        <begin position="103"/>
        <end position="125"/>
    </location>
</feature>
<dbReference type="NCBIfam" id="NF008873">
    <property type="entry name" value="PRK11909.1"/>
    <property type="match status" value="1"/>
</dbReference>
<keyword evidence="5 7" id="KW-1133">Transmembrane helix</keyword>
<evidence type="ECO:0000313" key="9">
    <source>
        <dbReference type="EMBL" id="NNU74952.1"/>
    </source>
</evidence>
<feature type="transmembrane region" description="Helical" evidence="7">
    <location>
        <begin position="145"/>
        <end position="169"/>
    </location>
</feature>
<evidence type="ECO:0000256" key="4">
    <source>
        <dbReference type="ARBA" id="ARBA00022692"/>
    </source>
</evidence>
<dbReference type="PANTHER" id="PTHR34229:SF1">
    <property type="entry name" value="METAL TRANSPORT PROTEIN HI_1621-RELATED"/>
    <property type="match status" value="1"/>
</dbReference>
<organism evidence="9 10">
    <name type="scientific">Clostridium estertheticum</name>
    <dbReference type="NCBI Taxonomy" id="238834"/>
    <lineage>
        <taxon>Bacteria</taxon>
        <taxon>Bacillati</taxon>
        <taxon>Bacillota</taxon>
        <taxon>Clostridia</taxon>
        <taxon>Eubacteriales</taxon>
        <taxon>Clostridiaceae</taxon>
        <taxon>Clostridium</taxon>
    </lineage>
</organism>
<evidence type="ECO:0000313" key="10">
    <source>
        <dbReference type="Proteomes" id="UP000531659"/>
    </source>
</evidence>
<dbReference type="InterPro" id="IPR025937">
    <property type="entry name" value="PDGLE_dom"/>
</dbReference>
<dbReference type="Pfam" id="PF13190">
    <property type="entry name" value="PDGLE"/>
    <property type="match status" value="1"/>
</dbReference>
<feature type="transmembrane region" description="Helical" evidence="7">
    <location>
        <begin position="41"/>
        <end position="59"/>
    </location>
</feature>
<feature type="transmembrane region" description="Helical" evidence="7">
    <location>
        <begin position="243"/>
        <end position="260"/>
    </location>
</feature>
<name>A0A7Y3WQJ0_9CLOT</name>
<dbReference type="EMBL" id="JABEYB010000002">
    <property type="protein sequence ID" value="NNU74952.1"/>
    <property type="molecule type" value="Genomic_DNA"/>
</dbReference>
<feature type="transmembrane region" description="Helical" evidence="7">
    <location>
        <begin position="12"/>
        <end position="29"/>
    </location>
</feature>
<feature type="transmembrane region" description="Helical" evidence="7">
    <location>
        <begin position="71"/>
        <end position="97"/>
    </location>
</feature>
<dbReference type="AlphaFoldDB" id="A0A7Y3WQJ0"/>
<dbReference type="PANTHER" id="PTHR34229">
    <property type="entry name" value="METAL TRANSPORT PROTEIN HI_1621-RELATED"/>
    <property type="match status" value="1"/>
</dbReference>
<proteinExistence type="predicted"/>
<keyword evidence="2" id="KW-0813">Transport</keyword>
<dbReference type="RefSeq" id="WP_171295779.1">
    <property type="nucleotide sequence ID" value="NZ_CP087098.1"/>
</dbReference>
<accession>A0A7Y3WQJ0</accession>
<evidence type="ECO:0000259" key="8">
    <source>
        <dbReference type="Pfam" id="PF13190"/>
    </source>
</evidence>
<gene>
    <name evidence="9" type="primary">cbiM</name>
    <name evidence="9" type="ORF">HLQ16_03260</name>
</gene>
<keyword evidence="3" id="KW-1003">Cell membrane</keyword>
<feature type="transmembrane region" description="Helical" evidence="7">
    <location>
        <begin position="189"/>
        <end position="210"/>
    </location>
</feature>
<dbReference type="InterPro" id="IPR002751">
    <property type="entry name" value="CbiM/NikMN"/>
</dbReference>
<evidence type="ECO:0000256" key="6">
    <source>
        <dbReference type="ARBA" id="ARBA00023136"/>
    </source>
</evidence>
<sequence>MHIPDGYLSPQTCVVLGTLAIPIIGIAAIKLKKTLKDKQVPLLAIGAAFSFTIMMYNVPIPDGTTAHAVGASLLAIILGPWAAVVGVSIALIIQAFFFGDGGILTLGANIFNMAFVMPFVSYYVYKLISGNSEISSKRRFIGSIIAGYVAINIGALCTGIELGLQPLLFHKLDGTPLYAPYTLMQTLPAMMFAHLVIAGPVEGIVTGLVVKYMQKSNPAMLMIYPPKISLYGKFRMIGSLKKYWYVLITLIIFAPLGLLAKGTAFGEWSGDDLKSKIGFIPEGMAKLSDKWKFMLPDYSVPGFGDNFFKSSLGYIFCAIVALIIILAITGIISFLQKRKNATNNINQKG</sequence>
<evidence type="ECO:0000256" key="2">
    <source>
        <dbReference type="ARBA" id="ARBA00022448"/>
    </source>
</evidence>
<keyword evidence="6 7" id="KW-0472">Membrane</keyword>
<comment type="subcellular location">
    <subcellularLocation>
        <location evidence="1">Cell membrane</location>
        <topology evidence="1">Multi-pass membrane protein</topology>
    </subcellularLocation>
</comment>
<comment type="caution">
    <text evidence="9">The sequence shown here is derived from an EMBL/GenBank/DDBJ whole genome shotgun (WGS) entry which is preliminary data.</text>
</comment>
<dbReference type="GO" id="GO:0005886">
    <property type="term" value="C:plasma membrane"/>
    <property type="evidence" value="ECO:0007669"/>
    <property type="project" value="UniProtKB-SubCell"/>
</dbReference>